<dbReference type="WBParaSite" id="HPBE_0001804901-mRNA-1">
    <property type="protein sequence ID" value="HPBE_0001804901-mRNA-1"/>
    <property type="gene ID" value="HPBE_0001804901"/>
</dbReference>
<keyword evidence="3" id="KW-1185">Reference proteome</keyword>
<dbReference type="AlphaFoldDB" id="A0A183G876"/>
<accession>A0A3P8AJ14</accession>
<sequence>MGGHIMRRQDSQWSKTAPRWVPRNIKDVEDFQLEKQLPPNIKIVSLTTRCLFLGLHYFGNDLYAAGIGRRAAPIHVTASGGDGGQQPDIPRSTRRRRMQQCK</sequence>
<dbReference type="EMBL" id="UZAH01030430">
    <property type="protein sequence ID" value="VDP10531.1"/>
    <property type="molecule type" value="Genomic_DNA"/>
</dbReference>
<evidence type="ECO:0000256" key="1">
    <source>
        <dbReference type="SAM" id="MobiDB-lite"/>
    </source>
</evidence>
<feature type="compositionally biased region" description="Basic residues" evidence="1">
    <location>
        <begin position="92"/>
        <end position="102"/>
    </location>
</feature>
<evidence type="ECO:0000313" key="3">
    <source>
        <dbReference type="Proteomes" id="UP000050761"/>
    </source>
</evidence>
<reference evidence="2 3" key="1">
    <citation type="submission" date="2018-11" db="EMBL/GenBank/DDBJ databases">
        <authorList>
            <consortium name="Pathogen Informatics"/>
        </authorList>
    </citation>
    <scope>NUCLEOTIDE SEQUENCE [LARGE SCALE GENOMIC DNA]</scope>
</reference>
<gene>
    <name evidence="2" type="ORF">HPBE_LOCUS18048</name>
</gene>
<organism evidence="3 4">
    <name type="scientific">Heligmosomoides polygyrus</name>
    <name type="common">Parasitic roundworm</name>
    <dbReference type="NCBI Taxonomy" id="6339"/>
    <lineage>
        <taxon>Eukaryota</taxon>
        <taxon>Metazoa</taxon>
        <taxon>Ecdysozoa</taxon>
        <taxon>Nematoda</taxon>
        <taxon>Chromadorea</taxon>
        <taxon>Rhabditida</taxon>
        <taxon>Rhabditina</taxon>
        <taxon>Rhabditomorpha</taxon>
        <taxon>Strongyloidea</taxon>
        <taxon>Heligmosomidae</taxon>
        <taxon>Heligmosomoides</taxon>
    </lineage>
</organism>
<feature type="region of interest" description="Disordered" evidence="1">
    <location>
        <begin position="75"/>
        <end position="102"/>
    </location>
</feature>
<evidence type="ECO:0000313" key="2">
    <source>
        <dbReference type="EMBL" id="VDP10531.1"/>
    </source>
</evidence>
<reference evidence="4" key="2">
    <citation type="submission" date="2019-09" db="UniProtKB">
        <authorList>
            <consortium name="WormBaseParasite"/>
        </authorList>
    </citation>
    <scope>IDENTIFICATION</scope>
</reference>
<evidence type="ECO:0000313" key="4">
    <source>
        <dbReference type="WBParaSite" id="HPBE_0001804901-mRNA-1"/>
    </source>
</evidence>
<accession>A0A183G876</accession>
<name>A0A183G876_HELPZ</name>
<dbReference type="Proteomes" id="UP000050761">
    <property type="component" value="Unassembled WGS sequence"/>
</dbReference>
<protein>
    <submittedName>
        <fullName evidence="4">40S ribosomal protein S25</fullName>
    </submittedName>
</protein>
<proteinExistence type="predicted"/>